<dbReference type="SUPFAM" id="SSF52540">
    <property type="entry name" value="P-loop containing nucleoside triphosphate hydrolases"/>
    <property type="match status" value="1"/>
</dbReference>
<sequence length="302" mass="34446">MIRKPALELIFYLNRFNPEAPAVRYVLHGRKGSGKSSIMAHMLHYGYTQKWMLVHAPWIPQWHRQYKEVVPSTFKTGYYDTPYESVVLLKHFASQNGALMKDLQLKTSKDYIWTKREITPAGSSLEDIIKQGLNRPKFSTDCYVVLLKEVKMHANEGRCKVLVVADGINSSFAPKSRARAEDRSIVPAFKFSLNKAMIDITDCDWKNGAVIASVDTRASEEENPTSDLPRYLLGKTGFEHFDPFVPIEVPLYNEKEANSCLDYYINRKWISNPKDQTDQARLELLHISGGNPGYLARLASIL</sequence>
<evidence type="ECO:0000313" key="8">
    <source>
        <dbReference type="EMBL" id="CAG4645518.1"/>
    </source>
</evidence>
<proteinExistence type="inferred from homology"/>
<evidence type="ECO:0000256" key="6">
    <source>
        <dbReference type="ARBA" id="ARBA00023274"/>
    </source>
</evidence>
<keyword evidence="3" id="KW-0809">Transit peptide</keyword>
<evidence type="ECO:0000256" key="1">
    <source>
        <dbReference type="ARBA" id="ARBA00004173"/>
    </source>
</evidence>
<evidence type="ECO:0000256" key="5">
    <source>
        <dbReference type="ARBA" id="ARBA00023128"/>
    </source>
</evidence>
<gene>
    <name evidence="8" type="primary">EOG090X05V1</name>
</gene>
<keyword evidence="6" id="KW-0687">Ribonucleoprotein</keyword>
<reference evidence="8" key="1">
    <citation type="submission" date="2021-04" db="EMBL/GenBank/DDBJ databases">
        <authorList>
            <person name="Cornetti L."/>
        </authorList>
    </citation>
    <scope>NUCLEOTIDE SEQUENCE</scope>
</reference>
<evidence type="ECO:0000256" key="4">
    <source>
        <dbReference type="ARBA" id="ARBA00022980"/>
    </source>
</evidence>
<comment type="similarity">
    <text evidence="2">Belongs to the mitochondrion-specific ribosomal protein mS29 family.</text>
</comment>
<dbReference type="GO" id="GO:0005763">
    <property type="term" value="C:mitochondrial small ribosomal subunit"/>
    <property type="evidence" value="ECO:0007669"/>
    <property type="project" value="TreeGrafter"/>
</dbReference>
<keyword evidence="5" id="KW-0496">Mitochondrion</keyword>
<protein>
    <recommendedName>
        <fullName evidence="7">Small ribosomal subunit protein mS29</fullName>
    </recommendedName>
</protein>
<dbReference type="EMBL" id="OC988863">
    <property type="protein sequence ID" value="CAG4645518.1"/>
    <property type="molecule type" value="Genomic_DNA"/>
</dbReference>
<dbReference type="Pfam" id="PF10236">
    <property type="entry name" value="DAP3"/>
    <property type="match status" value="1"/>
</dbReference>
<dbReference type="InterPro" id="IPR027417">
    <property type="entry name" value="P-loop_NTPase"/>
</dbReference>
<dbReference type="GO" id="GO:0006915">
    <property type="term" value="P:apoptotic process"/>
    <property type="evidence" value="ECO:0007669"/>
    <property type="project" value="InterPro"/>
</dbReference>
<organism evidence="8">
    <name type="scientific">Lynceus sp. MCZ IZ 141354</name>
    <dbReference type="NCBI Taxonomy" id="1930659"/>
    <lineage>
        <taxon>Eukaryota</taxon>
        <taxon>Metazoa</taxon>
        <taxon>Ecdysozoa</taxon>
        <taxon>Arthropoda</taxon>
        <taxon>Crustacea</taxon>
        <taxon>Branchiopoda</taxon>
        <taxon>Diplostraca</taxon>
        <taxon>Laevicaudata</taxon>
        <taxon>Lynceidae</taxon>
        <taxon>Lynceus</taxon>
    </lineage>
</organism>
<name>A0A9N6ZH55_9CRUS</name>
<dbReference type="PANTHER" id="PTHR12810">
    <property type="entry name" value="MITOCHONDRIAL 28S RIBOSOMAL PROTEIN S29"/>
    <property type="match status" value="1"/>
</dbReference>
<dbReference type="InterPro" id="IPR008092">
    <property type="entry name" value="Ribosomal_mS29_met"/>
</dbReference>
<dbReference type="GO" id="GO:0003735">
    <property type="term" value="F:structural constituent of ribosome"/>
    <property type="evidence" value="ECO:0007669"/>
    <property type="project" value="TreeGrafter"/>
</dbReference>
<evidence type="ECO:0000256" key="7">
    <source>
        <dbReference type="ARBA" id="ARBA00035140"/>
    </source>
</evidence>
<dbReference type="InterPro" id="IPR019368">
    <property type="entry name" value="Ribosomal_mS29"/>
</dbReference>
<dbReference type="AlphaFoldDB" id="A0A9N6ZH55"/>
<evidence type="ECO:0000256" key="2">
    <source>
        <dbReference type="ARBA" id="ARBA00009863"/>
    </source>
</evidence>
<accession>A0A9N6ZH55</accession>
<comment type="subcellular location">
    <subcellularLocation>
        <location evidence="1">Mitochondrion</location>
    </subcellularLocation>
</comment>
<evidence type="ECO:0000256" key="3">
    <source>
        <dbReference type="ARBA" id="ARBA00022946"/>
    </source>
</evidence>
<keyword evidence="4" id="KW-0689">Ribosomal protein</keyword>
<dbReference type="PRINTS" id="PR01716">
    <property type="entry name" value="DEATHASSOCP3"/>
</dbReference>
<dbReference type="PANTHER" id="PTHR12810:SF0">
    <property type="entry name" value="SMALL RIBOSOMAL SUBUNIT PROTEIN MS29"/>
    <property type="match status" value="1"/>
</dbReference>